<proteinExistence type="predicted"/>
<dbReference type="AlphaFoldDB" id="A0AAE1CUL8"/>
<name>A0AAE1CUL8_9GAST</name>
<reference evidence="1" key="1">
    <citation type="journal article" date="2023" name="G3 (Bethesda)">
        <title>A reference genome for the long-term kleptoplast-retaining sea slug Elysia crispata morphotype clarki.</title>
        <authorList>
            <person name="Eastman K.E."/>
            <person name="Pendleton A.L."/>
            <person name="Shaikh M.A."/>
            <person name="Suttiyut T."/>
            <person name="Ogas R."/>
            <person name="Tomko P."/>
            <person name="Gavelis G."/>
            <person name="Widhalm J.R."/>
            <person name="Wisecaver J.H."/>
        </authorList>
    </citation>
    <scope>NUCLEOTIDE SEQUENCE</scope>
    <source>
        <strain evidence="1">ECLA1</strain>
    </source>
</reference>
<sequence>MTKSGPHCSNTDPFFLLGSLDCPSRDFKHKKKDMAEFRKSLSDRISVYLLSRVRNFESSEIGCLHHH</sequence>
<evidence type="ECO:0000313" key="1">
    <source>
        <dbReference type="EMBL" id="KAK3736971.1"/>
    </source>
</evidence>
<keyword evidence="2" id="KW-1185">Reference proteome</keyword>
<gene>
    <name evidence="1" type="ORF">RRG08_027838</name>
</gene>
<organism evidence="1 2">
    <name type="scientific">Elysia crispata</name>
    <name type="common">lettuce slug</name>
    <dbReference type="NCBI Taxonomy" id="231223"/>
    <lineage>
        <taxon>Eukaryota</taxon>
        <taxon>Metazoa</taxon>
        <taxon>Spiralia</taxon>
        <taxon>Lophotrochozoa</taxon>
        <taxon>Mollusca</taxon>
        <taxon>Gastropoda</taxon>
        <taxon>Heterobranchia</taxon>
        <taxon>Euthyneura</taxon>
        <taxon>Panpulmonata</taxon>
        <taxon>Sacoglossa</taxon>
        <taxon>Placobranchoidea</taxon>
        <taxon>Plakobranchidae</taxon>
        <taxon>Elysia</taxon>
    </lineage>
</organism>
<dbReference type="EMBL" id="JAWDGP010006674">
    <property type="protein sequence ID" value="KAK3736971.1"/>
    <property type="molecule type" value="Genomic_DNA"/>
</dbReference>
<evidence type="ECO:0000313" key="2">
    <source>
        <dbReference type="Proteomes" id="UP001283361"/>
    </source>
</evidence>
<accession>A0AAE1CUL8</accession>
<protein>
    <submittedName>
        <fullName evidence="1">Uncharacterized protein</fullName>
    </submittedName>
</protein>
<dbReference type="Proteomes" id="UP001283361">
    <property type="component" value="Unassembled WGS sequence"/>
</dbReference>
<comment type="caution">
    <text evidence="1">The sequence shown here is derived from an EMBL/GenBank/DDBJ whole genome shotgun (WGS) entry which is preliminary data.</text>
</comment>